<reference evidence="1" key="1">
    <citation type="submission" date="2021-01" db="EMBL/GenBank/DDBJ databases">
        <authorList>
            <person name="Corre E."/>
            <person name="Pelletier E."/>
            <person name="Niang G."/>
            <person name="Scheremetjew M."/>
            <person name="Finn R."/>
            <person name="Kale V."/>
            <person name="Holt S."/>
            <person name="Cochrane G."/>
            <person name="Meng A."/>
            <person name="Brown T."/>
            <person name="Cohen L."/>
        </authorList>
    </citation>
    <scope>NUCLEOTIDE SEQUENCE</scope>
    <source>
        <strain evidence="1">CCMP1413</strain>
    </source>
</reference>
<name>A0A7R9TPH6_9VIRI</name>
<dbReference type="Gene3D" id="1.25.40.10">
    <property type="entry name" value="Tetratricopeptide repeat domain"/>
    <property type="match status" value="1"/>
</dbReference>
<dbReference type="InterPro" id="IPR011990">
    <property type="entry name" value="TPR-like_helical_dom_sf"/>
</dbReference>
<accession>A0A7R9TPH6</accession>
<organism evidence="1">
    <name type="scientific">Prasinoderma coloniale</name>
    <dbReference type="NCBI Taxonomy" id="156133"/>
    <lineage>
        <taxon>Eukaryota</taxon>
        <taxon>Viridiplantae</taxon>
        <taxon>Prasinodermophyta</taxon>
        <taxon>Prasinodermophyceae</taxon>
        <taxon>Prasinodermales</taxon>
        <taxon>Prasinodermaceae</taxon>
        <taxon>Prasinoderma</taxon>
    </lineage>
</organism>
<dbReference type="EMBL" id="HBDZ01009348">
    <property type="protein sequence ID" value="CAD8241506.1"/>
    <property type="molecule type" value="Transcribed_RNA"/>
</dbReference>
<evidence type="ECO:0000313" key="1">
    <source>
        <dbReference type="EMBL" id="CAD8241506.1"/>
    </source>
</evidence>
<protein>
    <submittedName>
        <fullName evidence="1">Uncharacterized protein</fullName>
    </submittedName>
</protein>
<dbReference type="AlphaFoldDB" id="A0A7R9TPH6"/>
<sequence>MGDSSQKRHAGAAEAAGAAYARGEAHERELRLGAAAAAFAEAAALATSAAEGVGGGKGAEGRERLRELERLAVRARCRQAKQLSDMSWNAYARSIGEIFCERARPAPLAEFEPEGRANAQEALDLAEHARNDAEALRERHNSGGHSKAAGAQSGLMGILSVAGYARGHRGGSEEASAVSAADATLAEAEVALAAVLGRQATYADNVLDKIRLCEQMHTHAYAAVGADSSSGFAWHLVGRWHFEVYQLGVLQRAAMVACGAWACTGASTSDARKAFEKAMALEPSRLEHACELAKVLYHEGDHVKALRVLRAGLELTPLDVNAHNEATYGRTELLPQLEAAVRARR</sequence>
<gene>
    <name evidence="1" type="ORF">PCOL08062_LOCUS7150</name>
</gene>
<proteinExistence type="predicted"/>
<dbReference type="SUPFAM" id="SSF48452">
    <property type="entry name" value="TPR-like"/>
    <property type="match status" value="1"/>
</dbReference>